<gene>
    <name evidence="11" type="ORF">ACFOHL_05290</name>
</gene>
<comment type="similarity">
    <text evidence="3">Belongs to the tryptophan 2-monooxygenase family.</text>
</comment>
<feature type="signal peptide" evidence="9">
    <location>
        <begin position="1"/>
        <end position="27"/>
    </location>
</feature>
<dbReference type="PANTHER" id="PTHR10742:SF342">
    <property type="entry name" value="AMINE OXIDASE"/>
    <property type="match status" value="1"/>
</dbReference>
<feature type="domain" description="Amine oxidase" evidence="10">
    <location>
        <begin position="60"/>
        <end position="501"/>
    </location>
</feature>
<evidence type="ECO:0000259" key="10">
    <source>
        <dbReference type="Pfam" id="PF01593"/>
    </source>
</evidence>
<evidence type="ECO:0000256" key="9">
    <source>
        <dbReference type="SAM" id="SignalP"/>
    </source>
</evidence>
<comment type="cofactor">
    <cofactor evidence="1">
        <name>FAD</name>
        <dbReference type="ChEBI" id="CHEBI:57692"/>
    </cofactor>
</comment>
<evidence type="ECO:0000256" key="3">
    <source>
        <dbReference type="ARBA" id="ARBA00005833"/>
    </source>
</evidence>
<name>A0ABV7FL06_9ALTE</name>
<dbReference type="InterPro" id="IPR036188">
    <property type="entry name" value="FAD/NAD-bd_sf"/>
</dbReference>
<dbReference type="SUPFAM" id="SSF54373">
    <property type="entry name" value="FAD-linked reductases, C-terminal domain"/>
    <property type="match status" value="1"/>
</dbReference>
<evidence type="ECO:0000313" key="12">
    <source>
        <dbReference type="Proteomes" id="UP001595478"/>
    </source>
</evidence>
<dbReference type="InterPro" id="IPR050281">
    <property type="entry name" value="Flavin_monoamine_oxidase"/>
</dbReference>
<evidence type="ECO:0000313" key="11">
    <source>
        <dbReference type="EMBL" id="MFC3121023.1"/>
    </source>
</evidence>
<sequence length="517" mass="57846">MRNFNRRQFLNMLATVGGSSLAYQASAAMGLISTSSGKRSISLHSAKKGKNKIVILGAGISGLAAAYELERAGYQCIILEASHRAGGRVFTARHGDLIDELGAPSICQFDDDPDLYMNCGAARIPGHHERTLHYCKTFNVPMRIIANSNRLAYLHDSNNFDGKPIRIGEHIADSRGFVAELAQKAIDSSRFDAELSKDDIENLSNFLNVFGDLDEAGNYVGSERSGALGDRMLSKPELRTPPALKDLVNSPLFSRIQRMTELYDWAEPLMTPVGGMDKIVDGFLNNIATPIHYNSQVSAIKLHESGVHIAYSQKGEMKTIDADYCFNCIPAHFMNGIVNNFSTEYKQALNTLKRGKLFKIGFQMKERFWEKENIYGGISYTNLPIRQVWYPSSGIFSNKGIMLGAYVWEEKQYDYFARLTPQKRLEVAAAMGDQIHPNYSSYIETGISIPWSRMNHMMGCGSTMSTEDRKRYFTRLQKPEGRHFMMGDQISYHPGWQEGALAAMETSLAHFSELVEA</sequence>
<dbReference type="EMBL" id="JBHRSW010000006">
    <property type="protein sequence ID" value="MFC3121023.1"/>
    <property type="molecule type" value="Genomic_DNA"/>
</dbReference>
<dbReference type="PRINTS" id="PR00757">
    <property type="entry name" value="AMINEOXDASEF"/>
</dbReference>
<dbReference type="InterPro" id="IPR006311">
    <property type="entry name" value="TAT_signal"/>
</dbReference>
<dbReference type="Pfam" id="PF01593">
    <property type="entry name" value="Amino_oxidase"/>
    <property type="match status" value="1"/>
</dbReference>
<evidence type="ECO:0000256" key="7">
    <source>
        <dbReference type="ARBA" id="ARBA00023070"/>
    </source>
</evidence>
<evidence type="ECO:0000256" key="4">
    <source>
        <dbReference type="ARBA" id="ARBA00012535"/>
    </source>
</evidence>
<dbReference type="RefSeq" id="WP_376919160.1">
    <property type="nucleotide sequence ID" value="NZ_JBHRSW010000006.1"/>
</dbReference>
<dbReference type="InterPro" id="IPR001613">
    <property type="entry name" value="Flavin_amine_oxidase"/>
</dbReference>
<dbReference type="PANTHER" id="PTHR10742">
    <property type="entry name" value="FLAVIN MONOAMINE OXIDASE"/>
    <property type="match status" value="1"/>
</dbReference>
<dbReference type="Proteomes" id="UP001595478">
    <property type="component" value="Unassembled WGS sequence"/>
</dbReference>
<dbReference type="Gene3D" id="3.50.50.60">
    <property type="entry name" value="FAD/NAD(P)-binding domain"/>
    <property type="match status" value="1"/>
</dbReference>
<comment type="catalytic activity">
    <reaction evidence="8">
        <text>L-tryptophan + O2 = indole-3-acetamide + CO2 + H2O</text>
        <dbReference type="Rhea" id="RHEA:16165"/>
        <dbReference type="ChEBI" id="CHEBI:15377"/>
        <dbReference type="ChEBI" id="CHEBI:15379"/>
        <dbReference type="ChEBI" id="CHEBI:16031"/>
        <dbReference type="ChEBI" id="CHEBI:16526"/>
        <dbReference type="ChEBI" id="CHEBI:57912"/>
        <dbReference type="EC" id="1.13.12.3"/>
    </reaction>
</comment>
<keyword evidence="7" id="KW-0073">Auxin biosynthesis</keyword>
<proteinExistence type="inferred from homology"/>
<comment type="caution">
    <text evidence="11">The sequence shown here is derived from an EMBL/GenBank/DDBJ whole genome shotgun (WGS) entry which is preliminary data.</text>
</comment>
<feature type="chain" id="PRO_5047459910" description="Tryptophan 2-monooxygenase" evidence="9">
    <location>
        <begin position="28"/>
        <end position="517"/>
    </location>
</feature>
<evidence type="ECO:0000256" key="8">
    <source>
        <dbReference type="ARBA" id="ARBA00047321"/>
    </source>
</evidence>
<keyword evidence="12" id="KW-1185">Reference proteome</keyword>
<evidence type="ECO:0000256" key="5">
    <source>
        <dbReference type="ARBA" id="ARBA00017871"/>
    </source>
</evidence>
<organism evidence="11 12">
    <name type="scientific">Agaribacter flavus</name>
    <dbReference type="NCBI Taxonomy" id="1902781"/>
    <lineage>
        <taxon>Bacteria</taxon>
        <taxon>Pseudomonadati</taxon>
        <taxon>Pseudomonadota</taxon>
        <taxon>Gammaproteobacteria</taxon>
        <taxon>Alteromonadales</taxon>
        <taxon>Alteromonadaceae</taxon>
        <taxon>Agaribacter</taxon>
    </lineage>
</organism>
<accession>A0ABV7FL06</accession>
<evidence type="ECO:0000256" key="2">
    <source>
        <dbReference type="ARBA" id="ARBA00004814"/>
    </source>
</evidence>
<dbReference type="SUPFAM" id="SSF51905">
    <property type="entry name" value="FAD/NAD(P)-binding domain"/>
    <property type="match status" value="1"/>
</dbReference>
<evidence type="ECO:0000256" key="1">
    <source>
        <dbReference type="ARBA" id="ARBA00001974"/>
    </source>
</evidence>
<reference evidence="12" key="1">
    <citation type="journal article" date="2019" name="Int. J. Syst. Evol. Microbiol.">
        <title>The Global Catalogue of Microorganisms (GCM) 10K type strain sequencing project: providing services to taxonomists for standard genome sequencing and annotation.</title>
        <authorList>
            <consortium name="The Broad Institute Genomics Platform"/>
            <consortium name="The Broad Institute Genome Sequencing Center for Infectious Disease"/>
            <person name="Wu L."/>
            <person name="Ma J."/>
        </authorList>
    </citation>
    <scope>NUCLEOTIDE SEQUENCE [LARGE SCALE GENOMIC DNA]</scope>
    <source>
        <strain evidence="12">KCTC 52473</strain>
    </source>
</reference>
<dbReference type="PROSITE" id="PS51318">
    <property type="entry name" value="TAT"/>
    <property type="match status" value="1"/>
</dbReference>
<protein>
    <recommendedName>
        <fullName evidence="5">Tryptophan 2-monooxygenase</fullName>
        <ecNumber evidence="4">1.13.12.3</ecNumber>
    </recommendedName>
</protein>
<evidence type="ECO:0000256" key="6">
    <source>
        <dbReference type="ARBA" id="ARBA00023002"/>
    </source>
</evidence>
<comment type="pathway">
    <text evidence="2">Plant hormone metabolism; auxin biosynthesis.</text>
</comment>
<dbReference type="Gene3D" id="1.20.1440.240">
    <property type="match status" value="1"/>
</dbReference>
<dbReference type="InterPro" id="IPR002937">
    <property type="entry name" value="Amino_oxidase"/>
</dbReference>
<keyword evidence="6" id="KW-0560">Oxidoreductase</keyword>
<dbReference type="EC" id="1.13.12.3" evidence="4"/>
<dbReference type="Gene3D" id="3.90.660.10">
    <property type="match status" value="1"/>
</dbReference>
<keyword evidence="9" id="KW-0732">Signal</keyword>